<comment type="caution">
    <text evidence="3">The sequence shown here is derived from an EMBL/GenBank/DDBJ whole genome shotgun (WGS) entry which is preliminary data.</text>
</comment>
<evidence type="ECO:0000313" key="3">
    <source>
        <dbReference type="EMBL" id="KAL2317219.1"/>
    </source>
</evidence>
<dbReference type="InterPro" id="IPR001461">
    <property type="entry name" value="Aspartic_peptidase_A1"/>
</dbReference>
<gene>
    <name evidence="3" type="ORF">Fmac_031095</name>
</gene>
<dbReference type="AlphaFoldDB" id="A0ABD1L139"/>
<dbReference type="PANTHER" id="PTHR47965">
    <property type="entry name" value="ASPARTYL PROTEASE-RELATED"/>
    <property type="match status" value="1"/>
</dbReference>
<feature type="domain" description="Peptidase A1" evidence="2">
    <location>
        <begin position="1"/>
        <end position="195"/>
    </location>
</feature>
<proteinExistence type="inferred from homology"/>
<dbReference type="EMBL" id="JBGMDY010000011">
    <property type="protein sequence ID" value="KAL2317219.1"/>
    <property type="molecule type" value="Genomic_DNA"/>
</dbReference>
<reference evidence="3 4" key="1">
    <citation type="submission" date="2024-08" db="EMBL/GenBank/DDBJ databases">
        <title>Insights into the chromosomal genome structure of Flemingia macrophylla.</title>
        <authorList>
            <person name="Ding Y."/>
            <person name="Zhao Y."/>
            <person name="Bi W."/>
            <person name="Wu M."/>
            <person name="Zhao G."/>
            <person name="Gong Y."/>
            <person name="Li W."/>
            <person name="Zhang P."/>
        </authorList>
    </citation>
    <scope>NUCLEOTIDE SEQUENCE [LARGE SCALE GENOMIC DNA]</scope>
    <source>
        <strain evidence="3">DYQJB</strain>
        <tissue evidence="3">Leaf</tissue>
    </source>
</reference>
<evidence type="ECO:0000313" key="4">
    <source>
        <dbReference type="Proteomes" id="UP001603857"/>
    </source>
</evidence>
<dbReference type="Pfam" id="PF14541">
    <property type="entry name" value="TAXi_C"/>
    <property type="match status" value="1"/>
</dbReference>
<dbReference type="Proteomes" id="UP001603857">
    <property type="component" value="Unassembled WGS sequence"/>
</dbReference>
<dbReference type="InterPro" id="IPR032799">
    <property type="entry name" value="TAXi_C"/>
</dbReference>
<dbReference type="Gene3D" id="2.40.70.10">
    <property type="entry name" value="Acid Proteases"/>
    <property type="match status" value="2"/>
</dbReference>
<organism evidence="3 4">
    <name type="scientific">Flemingia macrophylla</name>
    <dbReference type="NCBI Taxonomy" id="520843"/>
    <lineage>
        <taxon>Eukaryota</taxon>
        <taxon>Viridiplantae</taxon>
        <taxon>Streptophyta</taxon>
        <taxon>Embryophyta</taxon>
        <taxon>Tracheophyta</taxon>
        <taxon>Spermatophyta</taxon>
        <taxon>Magnoliopsida</taxon>
        <taxon>eudicotyledons</taxon>
        <taxon>Gunneridae</taxon>
        <taxon>Pentapetalae</taxon>
        <taxon>rosids</taxon>
        <taxon>fabids</taxon>
        <taxon>Fabales</taxon>
        <taxon>Fabaceae</taxon>
        <taxon>Papilionoideae</taxon>
        <taxon>50 kb inversion clade</taxon>
        <taxon>NPAAA clade</taxon>
        <taxon>indigoferoid/millettioid clade</taxon>
        <taxon>Phaseoleae</taxon>
        <taxon>Flemingia</taxon>
    </lineage>
</organism>
<dbReference type="InterPro" id="IPR033121">
    <property type="entry name" value="PEPTIDASE_A1"/>
</dbReference>
<comment type="similarity">
    <text evidence="1">Belongs to the peptidase A1 family.</text>
</comment>
<dbReference type="SUPFAM" id="SSF50630">
    <property type="entry name" value="Acid proteases"/>
    <property type="match status" value="1"/>
</dbReference>
<protein>
    <recommendedName>
        <fullName evidence="2">Peptidase A1 domain-containing protein</fullName>
    </recommendedName>
</protein>
<accession>A0ABD1L139</accession>
<evidence type="ECO:0000256" key="1">
    <source>
        <dbReference type="ARBA" id="ARBA00007447"/>
    </source>
</evidence>
<dbReference type="PROSITE" id="PS51767">
    <property type="entry name" value="PEPTIDASE_A1"/>
    <property type="match status" value="1"/>
</dbReference>
<keyword evidence="4" id="KW-1185">Reference proteome</keyword>
<name>A0ABD1L139_9FABA</name>
<dbReference type="PANTHER" id="PTHR47965:SF38">
    <property type="entry name" value="PROTEASE FAMILY PROTEIN, PUTATIVE-RELATED"/>
    <property type="match status" value="1"/>
</dbReference>
<dbReference type="InterPro" id="IPR021109">
    <property type="entry name" value="Peptidase_aspartic_dom_sf"/>
</dbReference>
<sequence length="195" mass="21004">MGMNRGMLSLVTQMKLPKFSYCISDSDGSGVLVLGDGGSGGVGPLQYTPLVSSSAPHFDRVAYTVQLEGIKVSEKVLQLPKSVFVPDHTGAGQTMVDSGTQFTYLMGSVYGALKGEFVEQTKGVLRRVEDPNFVFEGALDLCYRSPVNMAAVTAVTLVFEGAEMTVSGERVLYRVRMGSEWVYCFTFGNADLLGL</sequence>
<evidence type="ECO:0000259" key="2">
    <source>
        <dbReference type="PROSITE" id="PS51767"/>
    </source>
</evidence>